<proteinExistence type="predicted"/>
<name>A0AAW1UZR3_9CUCU</name>
<keyword evidence="3 9" id="KW-0812">Transmembrane</keyword>
<keyword evidence="5 9" id="KW-1133">Transmembrane helix</keyword>
<comment type="caution">
    <text evidence="11">The sequence shown here is derived from an EMBL/GenBank/DDBJ whole genome shotgun (WGS) entry which is preliminary data.</text>
</comment>
<dbReference type="InterPro" id="IPR031424">
    <property type="entry name" value="QVR-like"/>
</dbReference>
<dbReference type="GO" id="GO:0032222">
    <property type="term" value="P:regulation of synaptic transmission, cholinergic"/>
    <property type="evidence" value="ECO:0007669"/>
    <property type="project" value="InterPro"/>
</dbReference>
<dbReference type="GO" id="GO:0030431">
    <property type="term" value="P:sleep"/>
    <property type="evidence" value="ECO:0007669"/>
    <property type="project" value="InterPro"/>
</dbReference>
<accession>A0AAW1UZR3</accession>
<evidence type="ECO:0000256" key="5">
    <source>
        <dbReference type="ARBA" id="ARBA00022989"/>
    </source>
</evidence>
<comment type="subcellular location">
    <subcellularLocation>
        <location evidence="1">Membrane</location>
        <topology evidence="1">Lipid-anchor</topology>
        <topology evidence="1">GPI-anchor</topology>
    </subcellularLocation>
</comment>
<dbReference type="EMBL" id="JARQZJ010000095">
    <property type="protein sequence ID" value="KAK9885361.1"/>
    <property type="molecule type" value="Genomic_DNA"/>
</dbReference>
<evidence type="ECO:0000256" key="3">
    <source>
        <dbReference type="ARBA" id="ARBA00022692"/>
    </source>
</evidence>
<evidence type="ECO:0000313" key="11">
    <source>
        <dbReference type="EMBL" id="KAK9885361.1"/>
    </source>
</evidence>
<keyword evidence="6 9" id="KW-0472">Membrane</keyword>
<evidence type="ECO:0000256" key="9">
    <source>
        <dbReference type="SAM" id="Phobius"/>
    </source>
</evidence>
<dbReference type="AlphaFoldDB" id="A0AAW1UZR3"/>
<dbReference type="InterPro" id="IPR050975">
    <property type="entry name" value="Sleep_regulator"/>
</dbReference>
<keyword evidence="8" id="KW-0449">Lipoprotein</keyword>
<evidence type="ECO:0000256" key="6">
    <source>
        <dbReference type="ARBA" id="ARBA00023136"/>
    </source>
</evidence>
<dbReference type="Proteomes" id="UP001431783">
    <property type="component" value="Unassembled WGS sequence"/>
</dbReference>
<evidence type="ECO:0000313" key="12">
    <source>
        <dbReference type="Proteomes" id="UP001431783"/>
    </source>
</evidence>
<feature type="transmembrane region" description="Helical" evidence="9">
    <location>
        <begin position="128"/>
        <end position="147"/>
    </location>
</feature>
<evidence type="ECO:0000256" key="2">
    <source>
        <dbReference type="ARBA" id="ARBA00022622"/>
    </source>
</evidence>
<dbReference type="PANTHER" id="PTHR33562">
    <property type="entry name" value="ATILLA, ISOFORM B-RELATED-RELATED"/>
    <property type="match status" value="1"/>
</dbReference>
<keyword evidence="7" id="KW-0325">Glycoprotein</keyword>
<evidence type="ECO:0000256" key="10">
    <source>
        <dbReference type="SAM" id="SignalP"/>
    </source>
</evidence>
<dbReference type="Pfam" id="PF17064">
    <property type="entry name" value="QVR"/>
    <property type="match status" value="1"/>
</dbReference>
<keyword evidence="4 10" id="KW-0732">Signal</keyword>
<sequence length="149" mass="15478">MNTIITVGAVLIVFTASAYSLNCYSCDSSTSSICNVGLLSLALPVQDCSQKSGESVVDFLNSVVPNQCVKITAKDTHGNEYVARGCIPYSGGVCSALVKTLGFFSGLSGGASDVNCYTCDSDKCNSSFSIRPSLAAIIIISILSAAFKF</sequence>
<reference evidence="11 12" key="1">
    <citation type="submission" date="2023-03" db="EMBL/GenBank/DDBJ databases">
        <title>Genome insight into feeding habits of ladybird beetles.</title>
        <authorList>
            <person name="Li H.-S."/>
            <person name="Huang Y.-H."/>
            <person name="Pang H."/>
        </authorList>
    </citation>
    <scope>NUCLEOTIDE SEQUENCE [LARGE SCALE GENOMIC DNA]</scope>
    <source>
        <strain evidence="11">SYSU_2023b</strain>
        <tissue evidence="11">Whole body</tissue>
    </source>
</reference>
<gene>
    <name evidence="11" type="ORF">WA026_010857</name>
</gene>
<evidence type="ECO:0000256" key="1">
    <source>
        <dbReference type="ARBA" id="ARBA00004589"/>
    </source>
</evidence>
<keyword evidence="2" id="KW-0336">GPI-anchor</keyword>
<feature type="signal peptide" evidence="10">
    <location>
        <begin position="1"/>
        <end position="20"/>
    </location>
</feature>
<protein>
    <recommendedName>
        <fullName evidence="13">Protein sleepless</fullName>
    </recommendedName>
</protein>
<evidence type="ECO:0000256" key="8">
    <source>
        <dbReference type="ARBA" id="ARBA00023288"/>
    </source>
</evidence>
<dbReference type="PANTHER" id="PTHR33562:SF20">
    <property type="entry name" value="PROTEIN QUIVER"/>
    <property type="match status" value="1"/>
</dbReference>
<organism evidence="11 12">
    <name type="scientific">Henosepilachna vigintioctopunctata</name>
    <dbReference type="NCBI Taxonomy" id="420089"/>
    <lineage>
        <taxon>Eukaryota</taxon>
        <taxon>Metazoa</taxon>
        <taxon>Ecdysozoa</taxon>
        <taxon>Arthropoda</taxon>
        <taxon>Hexapoda</taxon>
        <taxon>Insecta</taxon>
        <taxon>Pterygota</taxon>
        <taxon>Neoptera</taxon>
        <taxon>Endopterygota</taxon>
        <taxon>Coleoptera</taxon>
        <taxon>Polyphaga</taxon>
        <taxon>Cucujiformia</taxon>
        <taxon>Coccinelloidea</taxon>
        <taxon>Coccinellidae</taxon>
        <taxon>Epilachninae</taxon>
        <taxon>Epilachnini</taxon>
        <taxon>Henosepilachna</taxon>
    </lineage>
</organism>
<keyword evidence="12" id="KW-1185">Reference proteome</keyword>
<evidence type="ECO:0000256" key="7">
    <source>
        <dbReference type="ARBA" id="ARBA00023180"/>
    </source>
</evidence>
<dbReference type="GO" id="GO:0098552">
    <property type="term" value="C:side of membrane"/>
    <property type="evidence" value="ECO:0007669"/>
    <property type="project" value="UniProtKB-KW"/>
</dbReference>
<feature type="chain" id="PRO_5043665597" description="Protein sleepless" evidence="10">
    <location>
        <begin position="21"/>
        <end position="149"/>
    </location>
</feature>
<evidence type="ECO:0008006" key="13">
    <source>
        <dbReference type="Google" id="ProtNLM"/>
    </source>
</evidence>
<evidence type="ECO:0000256" key="4">
    <source>
        <dbReference type="ARBA" id="ARBA00022729"/>
    </source>
</evidence>